<reference evidence="1" key="1">
    <citation type="submission" date="2018-07" db="EMBL/GenBank/DDBJ databases">
        <title>Plasmid diversity in Bacillus pumilus.</title>
        <authorList>
            <person name="Evdokimova O.V."/>
            <person name="Valentovich L.N."/>
        </authorList>
    </citation>
    <scope>NUCLEOTIDE SEQUENCE</scope>
    <source>
        <strain evidence="1">BIM 394</strain>
        <plasmid evidence="1">pBP-B394</plasmid>
    </source>
</reference>
<evidence type="ECO:0000313" key="1">
    <source>
        <dbReference type="EMBL" id="AYF52455.1"/>
    </source>
</evidence>
<dbReference type="AlphaFoldDB" id="A0A386YGK7"/>
<organism evidence="1">
    <name type="scientific">Bacillus pumilus</name>
    <name type="common">Bacillus mesentericus</name>
    <dbReference type="NCBI Taxonomy" id="1408"/>
    <lineage>
        <taxon>Bacteria</taxon>
        <taxon>Bacillati</taxon>
        <taxon>Bacillota</taxon>
        <taxon>Bacilli</taxon>
        <taxon>Bacillales</taxon>
        <taxon>Bacillaceae</taxon>
        <taxon>Bacillus</taxon>
    </lineage>
</organism>
<name>A0A386YGK7_BACPU</name>
<sequence length="88" mass="10351">MAGLGRARKESLENQCPLMHLNRCCGFSLRSKQNAKHCTVGIKESKMVRLKKYLCVCFVWRRCERKTTTVVEWQRKANHREPNETPPF</sequence>
<accession>A0A386YGK7</accession>
<keyword evidence="1" id="KW-0614">Plasmid</keyword>
<proteinExistence type="predicted"/>
<protein>
    <submittedName>
        <fullName evidence="1">Uncharacterized protein</fullName>
    </submittedName>
</protein>
<dbReference type="EMBL" id="MH581228">
    <property type="protein sequence ID" value="AYF52455.1"/>
    <property type="molecule type" value="Genomic_DNA"/>
</dbReference>
<geneLocation type="plasmid" evidence="1">
    <name>pBP-B394</name>
</geneLocation>